<name>A0A8H7C401_AGABI</name>
<protein>
    <submittedName>
        <fullName evidence="1">Uncharacterized protein</fullName>
    </submittedName>
</protein>
<sequence>MSNTIIDLNPVPNDKKGTLRQRSCIIGGLLIENNEGRRWFKDTFGHELASDHTEDISVMVALWRKLDPDGMDTPTVCLVSQCQGCHSNGHNAQCFVFDFLVITYIEPGPFWHDGVNDCDFVLDEQLKPCPGVKETEIKQQLKEFGIETPGYKSLYSNLFYPWLARD</sequence>
<dbReference type="AlphaFoldDB" id="A0A8H7C401"/>
<proteinExistence type="predicted"/>
<dbReference type="EMBL" id="JABXXO010000012">
    <property type="protein sequence ID" value="KAF7762107.1"/>
    <property type="molecule type" value="Genomic_DNA"/>
</dbReference>
<evidence type="ECO:0000313" key="1">
    <source>
        <dbReference type="EMBL" id="KAF7762107.1"/>
    </source>
</evidence>
<reference evidence="1 2" key="1">
    <citation type="journal article" name="Sci. Rep.">
        <title>Telomere-to-telomere assembled and centromere annotated genomes of the two main subspecies of the button mushroom Agaricus bisporus reveal especially polymorphic chromosome ends.</title>
        <authorList>
            <person name="Sonnenberg A.S.M."/>
            <person name="Sedaghat-Telgerd N."/>
            <person name="Lavrijssen B."/>
            <person name="Ohm R.A."/>
            <person name="Hendrickx P.M."/>
            <person name="Scholtmeijer K."/>
            <person name="Baars J.J.P."/>
            <person name="van Peer A."/>
        </authorList>
    </citation>
    <scope>NUCLEOTIDE SEQUENCE [LARGE SCALE GENOMIC DNA]</scope>
    <source>
        <strain evidence="1 2">H119_p4</strain>
    </source>
</reference>
<evidence type="ECO:0000313" key="2">
    <source>
        <dbReference type="Proteomes" id="UP000629468"/>
    </source>
</evidence>
<accession>A0A8H7C401</accession>
<gene>
    <name evidence="1" type="ORF">Agabi119p4_8700</name>
</gene>
<comment type="caution">
    <text evidence="1">The sequence shown here is derived from an EMBL/GenBank/DDBJ whole genome shotgun (WGS) entry which is preliminary data.</text>
</comment>
<dbReference type="Proteomes" id="UP000629468">
    <property type="component" value="Unassembled WGS sequence"/>
</dbReference>
<organism evidence="1 2">
    <name type="scientific">Agaricus bisporus var. burnettii</name>
    <dbReference type="NCBI Taxonomy" id="192524"/>
    <lineage>
        <taxon>Eukaryota</taxon>
        <taxon>Fungi</taxon>
        <taxon>Dikarya</taxon>
        <taxon>Basidiomycota</taxon>
        <taxon>Agaricomycotina</taxon>
        <taxon>Agaricomycetes</taxon>
        <taxon>Agaricomycetidae</taxon>
        <taxon>Agaricales</taxon>
        <taxon>Agaricineae</taxon>
        <taxon>Agaricaceae</taxon>
        <taxon>Agaricus</taxon>
    </lineage>
</organism>